<dbReference type="InterPro" id="IPR016161">
    <property type="entry name" value="Ald_DH/histidinol_DH"/>
</dbReference>
<dbReference type="InterPro" id="IPR015590">
    <property type="entry name" value="Aldehyde_DH_dom"/>
</dbReference>
<dbReference type="CDD" id="cd07152">
    <property type="entry name" value="ALDH_BenzADH"/>
    <property type="match status" value="1"/>
</dbReference>
<dbReference type="Proteomes" id="UP000000430">
    <property type="component" value="Chromosome"/>
</dbReference>
<evidence type="ECO:0000256" key="1">
    <source>
        <dbReference type="ARBA" id="ARBA00009986"/>
    </source>
</evidence>
<evidence type="ECO:0000259" key="4">
    <source>
        <dbReference type="Pfam" id="PF00171"/>
    </source>
</evidence>
<dbReference type="EC" id="1.2.1.28" evidence="5"/>
<evidence type="ECO:0000313" key="6">
    <source>
        <dbReference type="Proteomes" id="UP000000430"/>
    </source>
</evidence>
<dbReference type="FunFam" id="3.40.309.10:FF:000009">
    <property type="entry name" value="Aldehyde dehydrogenase A"/>
    <property type="match status" value="1"/>
</dbReference>
<dbReference type="Pfam" id="PF00171">
    <property type="entry name" value="Aldedh"/>
    <property type="match status" value="1"/>
</dbReference>
<dbReference type="PANTHER" id="PTHR42986:SF1">
    <property type="entry name" value="BENZALDEHYDE DEHYDROGENASE YFMT"/>
    <property type="match status" value="1"/>
</dbReference>
<keyword evidence="2 5" id="KW-0560">Oxidoreductase</keyword>
<proteinExistence type="inferred from homology"/>
<sequence length="506" mass="54516">MVLNNRKNEIIEKARTGRYEVYMTLLDASIWNKKLFNGGWFESGQPYGVVEVATGEQLGQTGSASPTDVAQAAKEAQTAQRQWWALDYLERQAVFEKAVQIATEHQDELVNWLIRESGSLALKAQFEVKVSIQMLKNCIAFPQLDQGNILPSRNGKLSLAKRLPLGVVGVISPFNFPLYLALRAVGPALAFGNAVVLKPDERTAVCSGYAIARIFELAGLPKGLLHVLPGGADTGEALTLDPHIASIQFTGSTQVGRIIGANAGKTLKKVSLELGGKNSLIILDDADLDLAAENIAWGAFLHSGQICMTSGKILIHEKIYDALKARVIEKVKRFVVGNPLEQNVTIGPLINEKQSKRVEALVQAAVEHGATLEIGGKANGPFFEPSVLSQVQADNPIFSEEIFGPVAVLIPFASDEQAIELANMGDYGLSAGIISSNVGRAMQLGAQLNVGLLHINDQTVNDETINPFGGFGASGNATRIGGPANPDEFTQWQWMTIQAEAPHYPF</sequence>
<dbReference type="HOGENOM" id="CLU_005391_1_0_6"/>
<protein>
    <submittedName>
        <fullName evidence="5">Benzaldehyde dehydrogenase II</fullName>
        <ecNumber evidence="5">1.2.1.28</ecNumber>
    </submittedName>
</protein>
<name>Q6FCB6_ACIAD</name>
<dbReference type="STRING" id="202950.GCA_001485005_01186"/>
<feature type="domain" description="Aldehyde dehydrogenase" evidence="4">
    <location>
        <begin position="45"/>
        <end position="494"/>
    </location>
</feature>
<evidence type="ECO:0000256" key="2">
    <source>
        <dbReference type="ARBA" id="ARBA00023002"/>
    </source>
</evidence>
<dbReference type="AlphaFoldDB" id="Q6FCB6"/>
<dbReference type="eggNOG" id="COG1012">
    <property type="taxonomic scope" value="Bacteria"/>
</dbReference>
<dbReference type="GO" id="GO:0018479">
    <property type="term" value="F:benzaldehyde dehydrogenase (NAD+) activity"/>
    <property type="evidence" value="ECO:0007669"/>
    <property type="project" value="UniProtKB-EC"/>
</dbReference>
<dbReference type="SUPFAM" id="SSF53720">
    <property type="entry name" value="ALDH-like"/>
    <property type="match status" value="1"/>
</dbReference>
<reference evidence="5 6" key="1">
    <citation type="journal article" date="2004" name="Nucleic Acids Res.">
        <title>Unique features revealed by the genome sequence of Acinetobacter sp. ADP1, a versatile and naturally transformation competent bacterium.</title>
        <authorList>
            <person name="Barbe V."/>
            <person name="Vallenet D."/>
            <person name="Fonknechten N."/>
            <person name="Kreimeyer A."/>
            <person name="Oztas S."/>
            <person name="Labarre L."/>
            <person name="Cruveiller S."/>
            <person name="Robert C."/>
            <person name="Duprat S."/>
            <person name="Wincker P."/>
            <person name="Ornston L.N."/>
            <person name="Weissenbach J."/>
            <person name="Marliere P."/>
            <person name="Cohen G.N."/>
            <person name="Medigue C."/>
        </authorList>
    </citation>
    <scope>NUCLEOTIDE SEQUENCE [LARGE SCALE GENOMIC DNA]</scope>
    <source>
        <strain evidence="6">ATCC 33305 / BD413 / ADP1</strain>
    </source>
</reference>
<evidence type="ECO:0000256" key="3">
    <source>
        <dbReference type="ARBA" id="ARBA00023027"/>
    </source>
</evidence>
<dbReference type="PANTHER" id="PTHR42986">
    <property type="entry name" value="BENZALDEHYDE DEHYDROGENASE YFMT"/>
    <property type="match status" value="1"/>
</dbReference>
<organism evidence="5 6">
    <name type="scientific">Acinetobacter baylyi (strain ATCC 33305 / BD413 / ADP1)</name>
    <dbReference type="NCBI Taxonomy" id="62977"/>
    <lineage>
        <taxon>Bacteria</taxon>
        <taxon>Pseudomonadati</taxon>
        <taxon>Pseudomonadota</taxon>
        <taxon>Gammaproteobacteria</taxon>
        <taxon>Moraxellales</taxon>
        <taxon>Moraxellaceae</taxon>
        <taxon>Acinetobacter</taxon>
    </lineage>
</organism>
<dbReference type="EMBL" id="CR543861">
    <property type="protein sequence ID" value="CAG68295.1"/>
    <property type="molecule type" value="Genomic_DNA"/>
</dbReference>
<dbReference type="InterPro" id="IPR016162">
    <property type="entry name" value="Ald_DH_N"/>
</dbReference>
<comment type="similarity">
    <text evidence="1">Belongs to the aldehyde dehydrogenase family.</text>
</comment>
<dbReference type="Gene3D" id="3.40.605.10">
    <property type="entry name" value="Aldehyde Dehydrogenase, Chain A, domain 1"/>
    <property type="match status" value="1"/>
</dbReference>
<keyword evidence="3" id="KW-0520">NAD</keyword>
<dbReference type="KEGG" id="aci:ACIAD1430"/>
<dbReference type="Gene3D" id="3.40.309.10">
    <property type="entry name" value="Aldehyde Dehydrogenase, Chain A, domain 2"/>
    <property type="match status" value="1"/>
</dbReference>
<gene>
    <name evidence="5" type="primary">areC</name>
    <name evidence="5" type="ordered locus">ACIAD1430</name>
</gene>
<evidence type="ECO:0000313" key="5">
    <source>
        <dbReference type="EMBL" id="CAG68295.1"/>
    </source>
</evidence>
<accession>Q6FCB6</accession>
<dbReference type="InterPro" id="IPR016163">
    <property type="entry name" value="Ald_DH_C"/>
</dbReference>